<name>A0A4Z0P0J9_9BACT</name>
<dbReference type="RefSeq" id="WP_135436235.1">
    <property type="nucleotide sequence ID" value="NZ_SRLA01000005.1"/>
</dbReference>
<dbReference type="AlphaFoldDB" id="A0A4Z0P0J9"/>
<dbReference type="Proteomes" id="UP000298337">
    <property type="component" value="Unassembled WGS sequence"/>
</dbReference>
<sequence>MCTTPVFYPITAQAPASPAWQSHAETLRQVLAQLDPKERRKILDYISLPPEPQKPKPYPIGECMQAARLVAELLHSHPSWPQARARATVARQLGVSTVQLRRMLRHVNQ</sequence>
<protein>
    <submittedName>
        <fullName evidence="1">Uncharacterized protein</fullName>
    </submittedName>
</protein>
<keyword evidence="2" id="KW-1185">Reference proteome</keyword>
<organism evidence="1 2">
    <name type="scientific">Hymenobacter fodinae</name>
    <dbReference type="NCBI Taxonomy" id="2510796"/>
    <lineage>
        <taxon>Bacteria</taxon>
        <taxon>Pseudomonadati</taxon>
        <taxon>Bacteroidota</taxon>
        <taxon>Cytophagia</taxon>
        <taxon>Cytophagales</taxon>
        <taxon>Hymenobacteraceae</taxon>
        <taxon>Hymenobacter</taxon>
    </lineage>
</organism>
<dbReference type="OrthoDB" id="886614at2"/>
<evidence type="ECO:0000313" key="1">
    <source>
        <dbReference type="EMBL" id="TGE04774.1"/>
    </source>
</evidence>
<comment type="caution">
    <text evidence="1">The sequence shown here is derived from an EMBL/GenBank/DDBJ whole genome shotgun (WGS) entry which is preliminary data.</text>
</comment>
<dbReference type="EMBL" id="SRLA01000005">
    <property type="protein sequence ID" value="TGE04774.1"/>
    <property type="molecule type" value="Genomic_DNA"/>
</dbReference>
<reference evidence="1 2" key="1">
    <citation type="submission" date="2019-04" db="EMBL/GenBank/DDBJ databases">
        <authorList>
            <person name="Feng G."/>
            <person name="Zhang J."/>
            <person name="Zhu H."/>
        </authorList>
    </citation>
    <scope>NUCLEOTIDE SEQUENCE [LARGE SCALE GENOMIC DNA]</scope>
    <source>
        <strain evidence="1 2">92R-1</strain>
    </source>
</reference>
<proteinExistence type="predicted"/>
<accession>A0A4Z0P0J9</accession>
<evidence type="ECO:0000313" key="2">
    <source>
        <dbReference type="Proteomes" id="UP000298337"/>
    </source>
</evidence>
<gene>
    <name evidence="1" type="ORF">EU556_21575</name>
</gene>